<evidence type="ECO:0000256" key="4">
    <source>
        <dbReference type="ARBA" id="ARBA00022989"/>
    </source>
</evidence>
<dbReference type="GO" id="GO:0005886">
    <property type="term" value="C:plasma membrane"/>
    <property type="evidence" value="ECO:0007669"/>
    <property type="project" value="UniProtKB-ARBA"/>
</dbReference>
<keyword evidence="4 6" id="KW-1133">Transmembrane helix</keyword>
<feature type="transmembrane region" description="Helical" evidence="6">
    <location>
        <begin position="82"/>
        <end position="103"/>
    </location>
</feature>
<proteinExistence type="predicted"/>
<comment type="caution">
    <text evidence="8">The sequence shown here is derived from an EMBL/GenBank/DDBJ whole genome shotgun (WGS) entry which is preliminary data.</text>
</comment>
<dbReference type="Proteomes" id="UP000270112">
    <property type="component" value="Unassembled WGS sequence"/>
</dbReference>
<dbReference type="InterPro" id="IPR003339">
    <property type="entry name" value="ABC/ECF_trnsptr_transmembrane"/>
</dbReference>
<reference evidence="10" key="2">
    <citation type="submission" date="2018-05" db="EMBL/GenBank/DDBJ databases">
        <title>Genome Sequencing of selected type strains of the family Eggerthellaceae.</title>
        <authorList>
            <person name="Danylec N."/>
            <person name="Stoll D.A."/>
            <person name="Doetsch A."/>
            <person name="Huch M."/>
        </authorList>
    </citation>
    <scope>NUCLEOTIDE SEQUENCE [LARGE SCALE GENOMIC DNA]</scope>
    <source>
        <strain evidence="10">DSM 16107</strain>
    </source>
</reference>
<protein>
    <submittedName>
        <fullName evidence="8">Cobalt ABC transporter</fullName>
    </submittedName>
</protein>
<gene>
    <name evidence="7" type="ORF">C1876_12660</name>
    <name evidence="8" type="ORF">DMP09_08375</name>
</gene>
<keyword evidence="2" id="KW-1003">Cell membrane</keyword>
<dbReference type="PANTHER" id="PTHR34857">
    <property type="entry name" value="SLL0384 PROTEIN"/>
    <property type="match status" value="1"/>
</dbReference>
<dbReference type="RefSeq" id="WP_114547082.1">
    <property type="nucleotide sequence ID" value="NZ_CALJMG010000090.1"/>
</dbReference>
<organism evidence="8 10">
    <name type="scientific">Eggerthella sinensis</name>
    <dbReference type="NCBI Taxonomy" id="242230"/>
    <lineage>
        <taxon>Bacteria</taxon>
        <taxon>Bacillati</taxon>
        <taxon>Actinomycetota</taxon>
        <taxon>Coriobacteriia</taxon>
        <taxon>Eggerthellales</taxon>
        <taxon>Eggerthellaceae</taxon>
        <taxon>Eggerthella</taxon>
    </lineage>
</organism>
<accession>A0A3N0IXJ2</accession>
<dbReference type="EMBL" id="PPTT01000023">
    <property type="protein sequence ID" value="RDB67640.1"/>
    <property type="molecule type" value="Genomic_DNA"/>
</dbReference>
<evidence type="ECO:0000256" key="3">
    <source>
        <dbReference type="ARBA" id="ARBA00022692"/>
    </source>
</evidence>
<evidence type="ECO:0000256" key="6">
    <source>
        <dbReference type="SAM" id="Phobius"/>
    </source>
</evidence>
<feature type="transmembrane region" description="Helical" evidence="6">
    <location>
        <begin position="238"/>
        <end position="257"/>
    </location>
</feature>
<evidence type="ECO:0000256" key="2">
    <source>
        <dbReference type="ARBA" id="ARBA00022475"/>
    </source>
</evidence>
<evidence type="ECO:0000313" key="7">
    <source>
        <dbReference type="EMBL" id="RDB67640.1"/>
    </source>
</evidence>
<keyword evidence="3 6" id="KW-0812">Transmembrane</keyword>
<evidence type="ECO:0000313" key="8">
    <source>
        <dbReference type="EMBL" id="RNM41677.1"/>
    </source>
</evidence>
<dbReference type="CDD" id="cd16914">
    <property type="entry name" value="EcfT"/>
    <property type="match status" value="1"/>
</dbReference>
<dbReference type="EMBL" id="QICC01000029">
    <property type="protein sequence ID" value="RNM41677.1"/>
    <property type="molecule type" value="Genomic_DNA"/>
</dbReference>
<dbReference type="InterPro" id="IPR051611">
    <property type="entry name" value="ECF_transporter_component"/>
</dbReference>
<dbReference type="OrthoDB" id="3251998at2"/>
<keyword evidence="9" id="KW-1185">Reference proteome</keyword>
<reference evidence="8" key="3">
    <citation type="journal article" date="2019" name="Microbiol. Resour. Announc.">
        <title>Draft Genome Sequences of Type Strains of Gordonibacter faecihominis, Paraeggerthella hongkongensis, Parvibacter caecicola,Slackia equolifaciens, Slackia faecicanis, and Slackia isoflavoniconvertens.</title>
        <authorList>
            <person name="Danylec N."/>
            <person name="Stoll D.A."/>
            <person name="Dotsch A."/>
            <person name="Huch M."/>
        </authorList>
    </citation>
    <scope>NUCLEOTIDE SEQUENCE</scope>
    <source>
        <strain evidence="8">DSM 16107</strain>
    </source>
</reference>
<comment type="subcellular location">
    <subcellularLocation>
        <location evidence="1">Membrane</location>
        <topology evidence="1">Multi-pass membrane protein</topology>
    </subcellularLocation>
</comment>
<feature type="transmembrane region" description="Helical" evidence="6">
    <location>
        <begin position="47"/>
        <end position="75"/>
    </location>
</feature>
<dbReference type="Proteomes" id="UP000253817">
    <property type="component" value="Unassembled WGS sequence"/>
</dbReference>
<reference evidence="7 9" key="1">
    <citation type="journal article" date="2018" name="Elife">
        <title>Discovery and characterization of a prevalent human gut bacterial enzyme sufficient for the inactivation of a family of plant toxins.</title>
        <authorList>
            <person name="Koppel N."/>
            <person name="Bisanz J.E."/>
            <person name="Pandelia M.E."/>
            <person name="Turnbaugh P.J."/>
            <person name="Balskus E.P."/>
        </authorList>
    </citation>
    <scope>NUCLEOTIDE SEQUENCE [LARGE SCALE GENOMIC DNA]</scope>
    <source>
        <strain evidence="7 9">DSM 16107</strain>
    </source>
</reference>
<feature type="transmembrane region" description="Helical" evidence="6">
    <location>
        <begin position="109"/>
        <end position="135"/>
    </location>
</feature>
<name>A0A3N0IXJ2_9ACTN</name>
<keyword evidence="5 6" id="KW-0472">Membrane</keyword>
<sequence length="258" mass="27597">MERLVQAASGTAHAAAPDAASVAETGRMLGRVDRRGVVALDPRTLMGLLAAASVIAFMSKSVTTELVLIGCLAAVQVLLGHVRMAVGFVAGYGVLWVVLNFVFPQVGTMLLTALVFSFTLARKIYLCLMAGTLLVSECSVHRLTAALMRLRVPSAILIPLTVTMRYFPALKDEASHIRDAMRLRDIPMSERMECFVVPLVMSATNTADELSRAATCRGIENPAPTTDTERLRMRPVDAIVLVLAAAAVVAVALWGGAY</sequence>
<dbReference type="Pfam" id="PF02361">
    <property type="entry name" value="CbiQ"/>
    <property type="match status" value="1"/>
</dbReference>
<evidence type="ECO:0000256" key="1">
    <source>
        <dbReference type="ARBA" id="ARBA00004141"/>
    </source>
</evidence>
<evidence type="ECO:0000313" key="10">
    <source>
        <dbReference type="Proteomes" id="UP000270112"/>
    </source>
</evidence>
<dbReference type="PANTHER" id="PTHR34857:SF2">
    <property type="entry name" value="SLL0384 PROTEIN"/>
    <property type="match status" value="1"/>
</dbReference>
<evidence type="ECO:0000256" key="5">
    <source>
        <dbReference type="ARBA" id="ARBA00023136"/>
    </source>
</evidence>
<dbReference type="AlphaFoldDB" id="A0A3N0IXJ2"/>
<evidence type="ECO:0000313" key="9">
    <source>
        <dbReference type="Proteomes" id="UP000253817"/>
    </source>
</evidence>